<sequence length="103" mass="11018">MTEASLAKSRLIYTLTAINPDTGQGLRARIDNPTEITILFADDDEEVARVTMGPEGVPDLTILDPKLRTPEHAANCLKECARGCNGDMLCVAGCALECATIII</sequence>
<organism evidence="1 2">
    <name type="scientific">Celeribacter baekdonensis</name>
    <dbReference type="NCBI Taxonomy" id="875171"/>
    <lineage>
        <taxon>Bacteria</taxon>
        <taxon>Pseudomonadati</taxon>
        <taxon>Pseudomonadota</taxon>
        <taxon>Alphaproteobacteria</taxon>
        <taxon>Rhodobacterales</taxon>
        <taxon>Roseobacteraceae</taxon>
        <taxon>Celeribacter</taxon>
    </lineage>
</organism>
<dbReference type="AlphaFoldDB" id="A0A1G7HX74"/>
<name>A0A1G7HX74_9RHOB</name>
<accession>A0A1G7HX74</accession>
<evidence type="ECO:0000313" key="2">
    <source>
        <dbReference type="Proteomes" id="UP000182284"/>
    </source>
</evidence>
<dbReference type="OrthoDB" id="7858927at2"/>
<evidence type="ECO:0000313" key="1">
    <source>
        <dbReference type="EMBL" id="SDF04948.1"/>
    </source>
</evidence>
<gene>
    <name evidence="1" type="ORF">SAMN04488117_102107</name>
</gene>
<dbReference type="RefSeq" id="WP_074641735.1">
    <property type="nucleotide sequence ID" value="NZ_FNBL01000002.1"/>
</dbReference>
<dbReference type="Proteomes" id="UP000182284">
    <property type="component" value="Unassembled WGS sequence"/>
</dbReference>
<protein>
    <submittedName>
        <fullName evidence="1">Uncharacterized protein</fullName>
    </submittedName>
</protein>
<dbReference type="EMBL" id="FNBL01000002">
    <property type="protein sequence ID" value="SDF04948.1"/>
    <property type="molecule type" value="Genomic_DNA"/>
</dbReference>
<reference evidence="1 2" key="1">
    <citation type="submission" date="2016-10" db="EMBL/GenBank/DDBJ databases">
        <authorList>
            <person name="de Groot N.N."/>
        </authorList>
    </citation>
    <scope>NUCLEOTIDE SEQUENCE [LARGE SCALE GENOMIC DNA]</scope>
    <source>
        <strain evidence="1 2">DSM 27375</strain>
    </source>
</reference>
<proteinExistence type="predicted"/>